<dbReference type="EMBL" id="CAEZTS010000012">
    <property type="protein sequence ID" value="CAB4568963.1"/>
    <property type="molecule type" value="Genomic_DNA"/>
</dbReference>
<dbReference type="GO" id="GO:0031956">
    <property type="term" value="F:medium-chain fatty acid-CoA ligase activity"/>
    <property type="evidence" value="ECO:0007669"/>
    <property type="project" value="TreeGrafter"/>
</dbReference>
<feature type="domain" description="AMP-dependent synthetase/ligase" evidence="3">
    <location>
        <begin position="9"/>
        <end position="361"/>
    </location>
</feature>
<evidence type="ECO:0000313" key="5">
    <source>
        <dbReference type="EMBL" id="CAB4568963.1"/>
    </source>
</evidence>
<gene>
    <name evidence="5" type="ORF">UFOPK1722_00249</name>
</gene>
<dbReference type="PANTHER" id="PTHR43201:SF5">
    <property type="entry name" value="MEDIUM-CHAIN ACYL-COA LIGASE ACSF2, MITOCHONDRIAL"/>
    <property type="match status" value="1"/>
</dbReference>
<dbReference type="InterPro" id="IPR042099">
    <property type="entry name" value="ANL_N_sf"/>
</dbReference>
<comment type="similarity">
    <text evidence="1">Belongs to the ATP-dependent AMP-binding enzyme family.</text>
</comment>
<dbReference type="PANTHER" id="PTHR43201">
    <property type="entry name" value="ACYL-COA SYNTHETASE"/>
    <property type="match status" value="1"/>
</dbReference>
<accession>A0A6J6E3X3</accession>
<dbReference type="InterPro" id="IPR045851">
    <property type="entry name" value="AMP-bd_C_sf"/>
</dbReference>
<dbReference type="AlphaFoldDB" id="A0A6J6E3X3"/>
<evidence type="ECO:0000259" key="3">
    <source>
        <dbReference type="Pfam" id="PF00501"/>
    </source>
</evidence>
<dbReference type="Pfam" id="PF00501">
    <property type="entry name" value="AMP-binding"/>
    <property type="match status" value="1"/>
</dbReference>
<evidence type="ECO:0000256" key="1">
    <source>
        <dbReference type="ARBA" id="ARBA00006432"/>
    </source>
</evidence>
<evidence type="ECO:0000259" key="4">
    <source>
        <dbReference type="Pfam" id="PF13193"/>
    </source>
</evidence>
<protein>
    <submittedName>
        <fullName evidence="5">Unannotated protein</fullName>
    </submittedName>
</protein>
<dbReference type="PROSITE" id="PS00455">
    <property type="entry name" value="AMP_BINDING"/>
    <property type="match status" value="1"/>
</dbReference>
<reference evidence="5" key="1">
    <citation type="submission" date="2020-05" db="EMBL/GenBank/DDBJ databases">
        <authorList>
            <person name="Chiriac C."/>
            <person name="Salcher M."/>
            <person name="Ghai R."/>
            <person name="Kavagutti S V."/>
        </authorList>
    </citation>
    <scope>NUCLEOTIDE SEQUENCE</scope>
</reference>
<dbReference type="Gene3D" id="3.30.300.30">
    <property type="match status" value="1"/>
</dbReference>
<organism evidence="5">
    <name type="scientific">freshwater metagenome</name>
    <dbReference type="NCBI Taxonomy" id="449393"/>
    <lineage>
        <taxon>unclassified sequences</taxon>
        <taxon>metagenomes</taxon>
        <taxon>ecological metagenomes</taxon>
    </lineage>
</organism>
<feature type="domain" description="AMP-binding enzyme C-terminal" evidence="4">
    <location>
        <begin position="422"/>
        <end position="498"/>
    </location>
</feature>
<name>A0A6J6E3X3_9ZZZZ</name>
<proteinExistence type="inferred from homology"/>
<dbReference type="InterPro" id="IPR000873">
    <property type="entry name" value="AMP-dep_synth/lig_dom"/>
</dbReference>
<dbReference type="SUPFAM" id="SSF56801">
    <property type="entry name" value="Acetyl-CoA synthetase-like"/>
    <property type="match status" value="1"/>
</dbReference>
<keyword evidence="2" id="KW-0436">Ligase</keyword>
<dbReference type="InterPro" id="IPR020845">
    <property type="entry name" value="AMP-binding_CS"/>
</dbReference>
<dbReference type="InterPro" id="IPR025110">
    <property type="entry name" value="AMP-bd_C"/>
</dbReference>
<sequence length="513" mass="55951">MPAFAADLARERPDEIAVRDPDKALRWAEVDDILNRVANIALATDLGTSRRVAVFAENAAETALAHLGCLLGGASTVPVNFHLTAEETAYILVDSDSRLLFVGPETLERGLAAADIARGEGLRIDVVGWGVDDPGLRTWSEWLADGATHHPPMDVVPRANLLYTSGTTGRPKGTELPPTMFAGGSTMAEHLEGMKANRFAQFGTHLVVGPMYHTGPLNGMRLLVRGVPMVVLAKFDAEKTLQAIHEHRTESSVMVPTHFVRLLALPDEVKAKYDLSSMRLVAHTGASCPVDVKRSMIDWWGPIFIDAYGATEVGTTCQITSAEWLENPGSVGRPIPPFSVIVLDDDGNEVPPNTEGRLFFKDSTGRGVVYPNDPEKTRLANIAPGVFTLGEIGYVNDGGYVYITDRFSDMVVSGGVNIYPAEAEQVLTRHPAVLDVACIGIPHAEMGEELKALVIPRDPANPPDAAEILTFCRERLSHYKCPRTVDFVDDLGRNTMGKINKRKLRAPYWEKDR</sequence>
<dbReference type="Pfam" id="PF13193">
    <property type="entry name" value="AMP-binding_C"/>
    <property type="match status" value="1"/>
</dbReference>
<dbReference type="GO" id="GO:0006631">
    <property type="term" value="P:fatty acid metabolic process"/>
    <property type="evidence" value="ECO:0007669"/>
    <property type="project" value="TreeGrafter"/>
</dbReference>
<dbReference type="Gene3D" id="3.40.50.12780">
    <property type="entry name" value="N-terminal domain of ligase-like"/>
    <property type="match status" value="1"/>
</dbReference>
<evidence type="ECO:0000256" key="2">
    <source>
        <dbReference type="ARBA" id="ARBA00022598"/>
    </source>
</evidence>